<proteinExistence type="predicted"/>
<dbReference type="Proteomes" id="UP001218188">
    <property type="component" value="Unassembled WGS sequence"/>
</dbReference>
<evidence type="ECO:0000313" key="2">
    <source>
        <dbReference type="Proteomes" id="UP001218188"/>
    </source>
</evidence>
<reference evidence="1" key="1">
    <citation type="submission" date="2023-03" db="EMBL/GenBank/DDBJ databases">
        <title>Massive genome expansion in bonnet fungi (Mycena s.s.) driven by repeated elements and novel gene families across ecological guilds.</title>
        <authorList>
            <consortium name="Lawrence Berkeley National Laboratory"/>
            <person name="Harder C.B."/>
            <person name="Miyauchi S."/>
            <person name="Viragh M."/>
            <person name="Kuo A."/>
            <person name="Thoen E."/>
            <person name="Andreopoulos B."/>
            <person name="Lu D."/>
            <person name="Skrede I."/>
            <person name="Drula E."/>
            <person name="Henrissat B."/>
            <person name="Morin E."/>
            <person name="Kohler A."/>
            <person name="Barry K."/>
            <person name="LaButti K."/>
            <person name="Morin E."/>
            <person name="Salamov A."/>
            <person name="Lipzen A."/>
            <person name="Mereny Z."/>
            <person name="Hegedus B."/>
            <person name="Baldrian P."/>
            <person name="Stursova M."/>
            <person name="Weitz H."/>
            <person name="Taylor A."/>
            <person name="Grigoriev I.V."/>
            <person name="Nagy L.G."/>
            <person name="Martin F."/>
            <person name="Kauserud H."/>
        </authorList>
    </citation>
    <scope>NUCLEOTIDE SEQUENCE</scope>
    <source>
        <strain evidence="1">CBHHK200</strain>
    </source>
</reference>
<protein>
    <submittedName>
        <fullName evidence="1">Uncharacterized protein</fullName>
    </submittedName>
</protein>
<keyword evidence="2" id="KW-1185">Reference proteome</keyword>
<dbReference type="EMBL" id="JARJCM010000126">
    <property type="protein sequence ID" value="KAJ7027279.1"/>
    <property type="molecule type" value="Genomic_DNA"/>
</dbReference>
<dbReference type="AlphaFoldDB" id="A0AAD6X008"/>
<evidence type="ECO:0000313" key="1">
    <source>
        <dbReference type="EMBL" id="KAJ7027279.1"/>
    </source>
</evidence>
<gene>
    <name evidence="1" type="ORF">C8F04DRAFT_1267190</name>
</gene>
<comment type="caution">
    <text evidence="1">The sequence shown here is derived from an EMBL/GenBank/DDBJ whole genome shotgun (WGS) entry which is preliminary data.</text>
</comment>
<accession>A0AAD6X008</accession>
<organism evidence="1 2">
    <name type="scientific">Mycena alexandri</name>
    <dbReference type="NCBI Taxonomy" id="1745969"/>
    <lineage>
        <taxon>Eukaryota</taxon>
        <taxon>Fungi</taxon>
        <taxon>Dikarya</taxon>
        <taxon>Basidiomycota</taxon>
        <taxon>Agaricomycotina</taxon>
        <taxon>Agaricomycetes</taxon>
        <taxon>Agaricomycetidae</taxon>
        <taxon>Agaricales</taxon>
        <taxon>Marasmiineae</taxon>
        <taxon>Mycenaceae</taxon>
        <taxon>Mycena</taxon>
    </lineage>
</organism>
<sequence>MPANLCRDVVLDIPPWKYADLFLGERYFNWGFQLRRVGTDDTRMDSGYDEDLDEVPDLVEQTY</sequence>
<name>A0AAD6X008_9AGAR</name>